<dbReference type="HOGENOM" id="CLU_2834516_0_0_1"/>
<dbReference type="Gramene" id="ERM93722">
    <property type="protein sequence ID" value="ERM93722"/>
    <property type="gene ID" value="AMTR_s00004p00244560"/>
</dbReference>
<gene>
    <name evidence="1" type="ORF">AMTR_s00004p00244560</name>
</gene>
<keyword evidence="2" id="KW-1185">Reference proteome</keyword>
<sequence>MSLEHGGPSLGATWIGAGAIENGARRLFSQVAHVETKVPLVPRCGSFGKALVPVEETSEPFLLNAS</sequence>
<dbReference type="Proteomes" id="UP000017836">
    <property type="component" value="Unassembled WGS sequence"/>
</dbReference>
<reference evidence="2" key="1">
    <citation type="journal article" date="2013" name="Science">
        <title>The Amborella genome and the evolution of flowering plants.</title>
        <authorList>
            <consortium name="Amborella Genome Project"/>
        </authorList>
    </citation>
    <scope>NUCLEOTIDE SEQUENCE [LARGE SCALE GENOMIC DNA]</scope>
</reference>
<organism evidence="1 2">
    <name type="scientific">Amborella trichopoda</name>
    <dbReference type="NCBI Taxonomy" id="13333"/>
    <lineage>
        <taxon>Eukaryota</taxon>
        <taxon>Viridiplantae</taxon>
        <taxon>Streptophyta</taxon>
        <taxon>Embryophyta</taxon>
        <taxon>Tracheophyta</taxon>
        <taxon>Spermatophyta</taxon>
        <taxon>Magnoliopsida</taxon>
        <taxon>Amborellales</taxon>
        <taxon>Amborellaceae</taxon>
        <taxon>Amborella</taxon>
    </lineage>
</organism>
<proteinExistence type="predicted"/>
<accession>W1NDL2</accession>
<protein>
    <submittedName>
        <fullName evidence="1">Uncharacterized protein</fullName>
    </submittedName>
</protein>
<name>W1NDL2_AMBTC</name>
<dbReference type="EMBL" id="KI397628">
    <property type="protein sequence ID" value="ERM93722.1"/>
    <property type="molecule type" value="Genomic_DNA"/>
</dbReference>
<dbReference type="AlphaFoldDB" id="W1NDL2"/>
<evidence type="ECO:0000313" key="1">
    <source>
        <dbReference type="EMBL" id="ERM93722.1"/>
    </source>
</evidence>
<evidence type="ECO:0000313" key="2">
    <source>
        <dbReference type="Proteomes" id="UP000017836"/>
    </source>
</evidence>